<dbReference type="EMBL" id="FOQK01000024">
    <property type="protein sequence ID" value="SFI25558.1"/>
    <property type="molecule type" value="Genomic_DNA"/>
</dbReference>
<evidence type="ECO:0000256" key="1">
    <source>
        <dbReference type="SAM" id="Phobius"/>
    </source>
</evidence>
<dbReference type="SMART" id="SM00062">
    <property type="entry name" value="PBPb"/>
    <property type="match status" value="1"/>
</dbReference>
<dbReference type="InterPro" id="IPR001633">
    <property type="entry name" value="EAL_dom"/>
</dbReference>
<dbReference type="Pfam" id="PF00497">
    <property type="entry name" value="SBP_bac_3"/>
    <property type="match status" value="1"/>
</dbReference>
<proteinExistence type="predicted"/>
<dbReference type="Gene3D" id="3.40.190.10">
    <property type="entry name" value="Periplasmic binding protein-like II"/>
    <property type="match status" value="3"/>
</dbReference>
<dbReference type="SMART" id="SM00052">
    <property type="entry name" value="EAL"/>
    <property type="match status" value="1"/>
</dbReference>
<evidence type="ECO:0000313" key="4">
    <source>
        <dbReference type="Proteomes" id="UP000183639"/>
    </source>
</evidence>
<name>A0A1I3GPZ3_SELRU</name>
<dbReference type="SUPFAM" id="SSF53850">
    <property type="entry name" value="Periplasmic binding protein-like II"/>
    <property type="match status" value="1"/>
</dbReference>
<dbReference type="Proteomes" id="UP000183639">
    <property type="component" value="Unassembled WGS sequence"/>
</dbReference>
<keyword evidence="1" id="KW-0812">Transmembrane</keyword>
<evidence type="ECO:0000259" key="2">
    <source>
        <dbReference type="PROSITE" id="PS50883"/>
    </source>
</evidence>
<dbReference type="AlphaFoldDB" id="A0A1I3GPZ3"/>
<dbReference type="GO" id="GO:0071111">
    <property type="term" value="F:cyclic-guanylate-specific phosphodiesterase activity"/>
    <property type="evidence" value="ECO:0007669"/>
    <property type="project" value="InterPro"/>
</dbReference>
<dbReference type="CDD" id="cd01948">
    <property type="entry name" value="EAL"/>
    <property type="match status" value="1"/>
</dbReference>
<sequence>MQSSRSFATRCRRLLAALFTFGLLLTLLPAASAYERQTLRVGYTESASHLTRDAHNHYHGMLYESIETLATHIGANVIYIPGTASENRTRLQSGAIDIIAQSDNLRNYAMPDDIISPPAGIRTIPLARGIGWLEISTRNQALAQAVDDSLDQLRSIAPLYTLRLLEKYRDAGEQGALSLTPAEKRYLAEHPVIYAMASPGQPPYTYFLGDGTHAGVISDIMALIASDLGIRIEVLPNSDHARMMQQLTDGDITMVADFYSDYNWAHQHNADITLPYLTINYVAVLRKDQELPSTPIVACPRGHFYAHKYIESMYPPEQLRYYDTVQECMFAVNSGQADITFAKSITVQADIHLGNYYNLYTNSNVVFSHDVSIAVSQKADPILIRILNKEITHIDPHQTSSIINRQVYTIQGRDTLPALIYRNPIGTLVCCSTLLLAIIIVLLLIMQLNKRHNEALYREAHYIKEVNMYNLRWFVNNLPANIDRYREEREHGKLFLLVLSAQHIAFLRELYTRKTFNQALLGLIQQARAQNDWLLTHAMSLDTVSLAVLCRLPAGFTMEQSAAKLAQDASTCSVNGTPMIIRYHIGLCAIPTTGPINAAALLDNAMLAYAESVSHDKEISTYNTSLRERLLYRKQMEDLMGKALKNGEFQVYLQPKYDIETQTIVAAEALVRWQSPELGFLMPAKFMHLFEHNGFAVQLDYYMLETVCQYQQKRLARGEAIVPIAVNQSGLHITEENYLAHMQDIADKYQLPNGSIELELTETAFIDYNANDARYDAATIVAQLRHMGFCLSMDDFCTGYSSIAMLQNLPMDVMKIDRTMLLAAEKSPRSLTILRHIVELGKSLNMKVLTEGIETRQQEKLLLAIGCRFGQGFLFARPMPLANFAAFLEEHSTES</sequence>
<dbReference type="RefSeq" id="WP_082336292.1">
    <property type="nucleotide sequence ID" value="NZ_FOQK01000024.1"/>
</dbReference>
<dbReference type="OrthoDB" id="9805474at2"/>
<dbReference type="PANTHER" id="PTHR33121">
    <property type="entry name" value="CYCLIC DI-GMP PHOSPHODIESTERASE PDEF"/>
    <property type="match status" value="1"/>
</dbReference>
<dbReference type="Pfam" id="PF00563">
    <property type="entry name" value="EAL"/>
    <property type="match status" value="1"/>
</dbReference>
<dbReference type="InterPro" id="IPR050706">
    <property type="entry name" value="Cyclic-di-GMP_PDE-like"/>
</dbReference>
<dbReference type="InterPro" id="IPR001638">
    <property type="entry name" value="Solute-binding_3/MltF_N"/>
</dbReference>
<dbReference type="SUPFAM" id="SSF141868">
    <property type="entry name" value="EAL domain-like"/>
    <property type="match status" value="1"/>
</dbReference>
<feature type="transmembrane region" description="Helical" evidence="1">
    <location>
        <begin position="425"/>
        <end position="445"/>
    </location>
</feature>
<feature type="domain" description="EAL" evidence="2">
    <location>
        <begin position="633"/>
        <end position="892"/>
    </location>
</feature>
<dbReference type="InterPro" id="IPR035919">
    <property type="entry name" value="EAL_sf"/>
</dbReference>
<organism evidence="3 4">
    <name type="scientific">Selenomonas ruminantium</name>
    <dbReference type="NCBI Taxonomy" id="971"/>
    <lineage>
        <taxon>Bacteria</taxon>
        <taxon>Bacillati</taxon>
        <taxon>Bacillota</taxon>
        <taxon>Negativicutes</taxon>
        <taxon>Selenomonadales</taxon>
        <taxon>Selenomonadaceae</taxon>
        <taxon>Selenomonas</taxon>
    </lineage>
</organism>
<reference evidence="3 4" key="1">
    <citation type="submission" date="2016-10" db="EMBL/GenBank/DDBJ databases">
        <authorList>
            <person name="de Groot N.N."/>
        </authorList>
    </citation>
    <scope>NUCLEOTIDE SEQUENCE [LARGE SCALE GENOMIC DNA]</scope>
    <source>
        <strain evidence="3 4">Z108</strain>
    </source>
</reference>
<accession>A0A1I3GPZ3</accession>
<protein>
    <submittedName>
        <fullName evidence="3">Periplasmic sensor diguanylate cyclase/phosphodiesterase</fullName>
    </submittedName>
</protein>
<evidence type="ECO:0000313" key="3">
    <source>
        <dbReference type="EMBL" id="SFI25558.1"/>
    </source>
</evidence>
<dbReference type="PANTHER" id="PTHR33121:SF70">
    <property type="entry name" value="SIGNALING PROTEIN YKOW"/>
    <property type="match status" value="1"/>
</dbReference>
<keyword evidence="1" id="KW-1133">Transmembrane helix</keyword>
<dbReference type="Gene3D" id="3.20.20.450">
    <property type="entry name" value="EAL domain"/>
    <property type="match status" value="1"/>
</dbReference>
<keyword evidence="1" id="KW-0472">Membrane</keyword>
<dbReference type="PROSITE" id="PS50883">
    <property type="entry name" value="EAL"/>
    <property type="match status" value="1"/>
</dbReference>
<gene>
    <name evidence="3" type="ORF">SAMN04487861_12414</name>
</gene>